<evidence type="ECO:0000256" key="4">
    <source>
        <dbReference type="ARBA" id="ARBA00022723"/>
    </source>
</evidence>
<evidence type="ECO:0000256" key="3">
    <source>
        <dbReference type="ARBA" id="ARBA00022679"/>
    </source>
</evidence>
<comment type="similarity">
    <text evidence="2 6">Belongs to the FPP/GGPP synthase family.</text>
</comment>
<dbReference type="InterPro" id="IPR033749">
    <property type="entry name" value="Polyprenyl_synt_CS"/>
</dbReference>
<evidence type="ECO:0000256" key="2">
    <source>
        <dbReference type="ARBA" id="ARBA00006706"/>
    </source>
</evidence>
<evidence type="ECO:0000256" key="6">
    <source>
        <dbReference type="RuleBase" id="RU004466"/>
    </source>
</evidence>
<evidence type="ECO:0000256" key="1">
    <source>
        <dbReference type="ARBA" id="ARBA00001946"/>
    </source>
</evidence>
<evidence type="ECO:0000256" key="5">
    <source>
        <dbReference type="ARBA" id="ARBA00022842"/>
    </source>
</evidence>
<reference evidence="10 11" key="1">
    <citation type="submission" date="2017-05" db="EMBL/GenBank/DDBJ databases">
        <title>Lactobacillus johnsonii from commercial turkeys.</title>
        <authorList>
            <person name="Johnson T.J."/>
            <person name="Youmans B."/>
        </authorList>
    </citation>
    <scope>NUCLEOTIDE SEQUENCE [LARGE SCALE GENOMIC DNA]</scope>
    <source>
        <strain evidence="9 10">UMNLJ114</strain>
        <strain evidence="8 11">UMNLJ54</strain>
    </source>
</reference>
<dbReference type="CDD" id="cd00685">
    <property type="entry name" value="Trans_IPPS_HT"/>
    <property type="match status" value="1"/>
</dbReference>
<dbReference type="EMBL" id="NIBD01000059">
    <property type="protein sequence ID" value="PAB53974.1"/>
    <property type="molecule type" value="Genomic_DNA"/>
</dbReference>
<accession>A0A1Z1NAN9</accession>
<protein>
    <submittedName>
        <fullName evidence="9">Hexaprenyltranstransferase</fullName>
    </submittedName>
    <submittedName>
        <fullName evidence="7">Polyprenyl synthetase family protein</fullName>
    </submittedName>
</protein>
<dbReference type="SFLD" id="SFLDS00005">
    <property type="entry name" value="Isoprenoid_Synthase_Type_I"/>
    <property type="match status" value="1"/>
</dbReference>
<dbReference type="Gene3D" id="1.10.600.10">
    <property type="entry name" value="Farnesyl Diphosphate Synthase"/>
    <property type="match status" value="1"/>
</dbReference>
<dbReference type="InterPro" id="IPR008949">
    <property type="entry name" value="Isoprenoid_synthase_dom_sf"/>
</dbReference>
<dbReference type="Proteomes" id="UP000216448">
    <property type="component" value="Unassembled WGS sequence"/>
</dbReference>
<evidence type="ECO:0000313" key="8">
    <source>
        <dbReference type="EMBL" id="PAB52742.1"/>
    </source>
</evidence>
<reference evidence="7" key="2">
    <citation type="journal article" date="2021" name="PeerJ">
        <title>Extensive microbial diversity within the chicken gut microbiome revealed by metagenomics and culture.</title>
        <authorList>
            <person name="Gilroy R."/>
            <person name="Ravi A."/>
            <person name="Getino M."/>
            <person name="Pursley I."/>
            <person name="Horton D.L."/>
            <person name="Alikhan N.F."/>
            <person name="Baker D."/>
            <person name="Gharbi K."/>
            <person name="Hall N."/>
            <person name="Watson M."/>
            <person name="Adriaenssens E.M."/>
            <person name="Foster-Nyarko E."/>
            <person name="Jarju S."/>
            <person name="Secka A."/>
            <person name="Antonio M."/>
            <person name="Oren A."/>
            <person name="Chaudhuri R.R."/>
            <person name="La Ragione R."/>
            <person name="Hildebrand F."/>
            <person name="Pallen M.J."/>
        </authorList>
    </citation>
    <scope>NUCLEOTIDE SEQUENCE</scope>
    <source>
        <strain evidence="7">CHK192-2623</strain>
    </source>
</reference>
<dbReference type="EMBL" id="DYYQ01000025">
    <property type="protein sequence ID" value="HJE49396.1"/>
    <property type="molecule type" value="Genomic_DNA"/>
</dbReference>
<dbReference type="GO" id="GO:0004659">
    <property type="term" value="F:prenyltransferase activity"/>
    <property type="evidence" value="ECO:0007669"/>
    <property type="project" value="InterPro"/>
</dbReference>
<dbReference type="PANTHER" id="PTHR12001:SF69">
    <property type="entry name" value="ALL TRANS-POLYPRENYL-DIPHOSPHATE SYNTHASE PDSS1"/>
    <property type="match status" value="1"/>
</dbReference>
<proteinExistence type="inferred from homology"/>
<dbReference type="Pfam" id="PF00348">
    <property type="entry name" value="polyprenyl_synt"/>
    <property type="match status" value="1"/>
</dbReference>
<dbReference type="PANTHER" id="PTHR12001">
    <property type="entry name" value="GERANYLGERANYL PYROPHOSPHATE SYNTHASE"/>
    <property type="match status" value="1"/>
</dbReference>
<keyword evidence="4" id="KW-0479">Metal-binding</keyword>
<sequence>MAENSTHPLQNLLPEKRNNNKSNFTFWDNFPETQKDMIAINRIILKHVNTVPGLLGDALKDTFASPGKMLRPACVMLFGSFGPNANQKREELQKIATSIETLHNATLIHDDIIDESSMRHGRPSIQTKYGKHIAVYAGDYLFALSLTLLSENAQSLHSVIADGKTMQNILVGETEQYNNAYNINISEKEYLDQIKGKTGVLFGLACFIGAYESGLKVTRALKAKKFGEYLGQAFQLRDDILDYTTTSSTFKKPVLLDVKDGIYSGPLIFALQNDSTGRLHELVKLGKDLTKEQLQEIEKMVNDLGGVKRAQKLADKFTDKALHNLQKHWPDNKTRQQLEELTNILLKRSY</sequence>
<dbReference type="PROSITE" id="PS00444">
    <property type="entry name" value="POLYPRENYL_SYNTHASE_2"/>
    <property type="match status" value="1"/>
</dbReference>
<evidence type="ECO:0000313" key="10">
    <source>
        <dbReference type="Proteomes" id="UP000216008"/>
    </source>
</evidence>
<comment type="caution">
    <text evidence="9">The sequence shown here is derived from an EMBL/GenBank/DDBJ whole genome shotgun (WGS) entry which is preliminary data.</text>
</comment>
<keyword evidence="5" id="KW-0460">Magnesium</keyword>
<dbReference type="InterPro" id="IPR000092">
    <property type="entry name" value="Polyprenyl_synt"/>
</dbReference>
<evidence type="ECO:0000313" key="11">
    <source>
        <dbReference type="Proteomes" id="UP000216448"/>
    </source>
</evidence>
<dbReference type="Proteomes" id="UP000732527">
    <property type="component" value="Unassembled WGS sequence"/>
</dbReference>
<comment type="cofactor">
    <cofactor evidence="1">
        <name>Mg(2+)</name>
        <dbReference type="ChEBI" id="CHEBI:18420"/>
    </cofactor>
</comment>
<evidence type="ECO:0000313" key="7">
    <source>
        <dbReference type="EMBL" id="HJE49396.1"/>
    </source>
</evidence>
<dbReference type="GO" id="GO:0008299">
    <property type="term" value="P:isoprenoid biosynthetic process"/>
    <property type="evidence" value="ECO:0007669"/>
    <property type="project" value="InterPro"/>
</dbReference>
<gene>
    <name evidence="8" type="ORF">A3P64_04615</name>
    <name evidence="9" type="ORF">A3Q24_09305</name>
    <name evidence="7" type="ORF">K8V69_04345</name>
</gene>
<reference evidence="7" key="3">
    <citation type="submission" date="2021-09" db="EMBL/GenBank/DDBJ databases">
        <authorList>
            <person name="Gilroy R."/>
        </authorList>
    </citation>
    <scope>NUCLEOTIDE SEQUENCE</scope>
    <source>
        <strain evidence="7">CHK192-2623</strain>
    </source>
</reference>
<keyword evidence="3 6" id="KW-0808">Transferase</keyword>
<dbReference type="AlphaFoldDB" id="A0A1Z1NAN9"/>
<dbReference type="RefSeq" id="WP_087713258.1">
    <property type="nucleotide sequence ID" value="NZ_CP021703.1"/>
</dbReference>
<dbReference type="EMBL" id="NIBB01000024">
    <property type="protein sequence ID" value="PAB52742.1"/>
    <property type="molecule type" value="Genomic_DNA"/>
</dbReference>
<name>A0A1Z1NAN9_LACJH</name>
<organism evidence="9 10">
    <name type="scientific">Lactobacillus johnsonii</name>
    <dbReference type="NCBI Taxonomy" id="33959"/>
    <lineage>
        <taxon>Bacteria</taxon>
        <taxon>Bacillati</taxon>
        <taxon>Bacillota</taxon>
        <taxon>Bacilli</taxon>
        <taxon>Lactobacillales</taxon>
        <taxon>Lactobacillaceae</taxon>
        <taxon>Lactobacillus</taxon>
    </lineage>
</organism>
<dbReference type="GO" id="GO:0046872">
    <property type="term" value="F:metal ion binding"/>
    <property type="evidence" value="ECO:0007669"/>
    <property type="project" value="UniProtKB-KW"/>
</dbReference>
<dbReference type="Proteomes" id="UP000216008">
    <property type="component" value="Unassembled WGS sequence"/>
</dbReference>
<evidence type="ECO:0000313" key="9">
    <source>
        <dbReference type="EMBL" id="PAB53974.1"/>
    </source>
</evidence>
<dbReference type="SUPFAM" id="SSF48576">
    <property type="entry name" value="Terpenoid synthases"/>
    <property type="match status" value="1"/>
</dbReference>